<feature type="compositionally biased region" description="Basic and acidic residues" evidence="1">
    <location>
        <begin position="9"/>
        <end position="21"/>
    </location>
</feature>
<dbReference type="EMBL" id="JAVFKD010000002">
    <property type="protein sequence ID" value="KAK5997579.1"/>
    <property type="molecule type" value="Genomic_DNA"/>
</dbReference>
<feature type="compositionally biased region" description="Low complexity" evidence="1">
    <location>
        <begin position="22"/>
        <end position="31"/>
    </location>
</feature>
<comment type="caution">
    <text evidence="2">The sequence shown here is derived from an EMBL/GenBank/DDBJ whole genome shotgun (WGS) entry which is preliminary data.</text>
</comment>
<feature type="compositionally biased region" description="Polar residues" evidence="1">
    <location>
        <begin position="70"/>
        <end position="90"/>
    </location>
</feature>
<name>A0ABR0T020_9HYPO</name>
<feature type="compositionally biased region" description="Acidic residues" evidence="1">
    <location>
        <begin position="39"/>
        <end position="50"/>
    </location>
</feature>
<reference evidence="2 3" key="1">
    <citation type="submission" date="2024-01" db="EMBL/GenBank/DDBJ databases">
        <title>Complete genome of Cladobotryum mycophilum ATHUM6906.</title>
        <authorList>
            <person name="Christinaki A.C."/>
            <person name="Myridakis A.I."/>
            <person name="Kouvelis V.N."/>
        </authorList>
    </citation>
    <scope>NUCLEOTIDE SEQUENCE [LARGE SCALE GENOMIC DNA]</scope>
    <source>
        <strain evidence="2 3">ATHUM6906</strain>
    </source>
</reference>
<evidence type="ECO:0000313" key="2">
    <source>
        <dbReference type="EMBL" id="KAK5997579.1"/>
    </source>
</evidence>
<proteinExistence type="predicted"/>
<protein>
    <submittedName>
        <fullName evidence="2">Uncharacterized protein</fullName>
    </submittedName>
</protein>
<feature type="region of interest" description="Disordered" evidence="1">
    <location>
        <begin position="1"/>
        <end position="109"/>
    </location>
</feature>
<accession>A0ABR0T020</accession>
<dbReference type="Proteomes" id="UP001338125">
    <property type="component" value="Unassembled WGS sequence"/>
</dbReference>
<keyword evidence="3" id="KW-1185">Reference proteome</keyword>
<gene>
    <name evidence="2" type="ORF">PT974_02942</name>
</gene>
<evidence type="ECO:0000256" key="1">
    <source>
        <dbReference type="SAM" id="MobiDB-lite"/>
    </source>
</evidence>
<organism evidence="2 3">
    <name type="scientific">Cladobotryum mycophilum</name>
    <dbReference type="NCBI Taxonomy" id="491253"/>
    <lineage>
        <taxon>Eukaryota</taxon>
        <taxon>Fungi</taxon>
        <taxon>Dikarya</taxon>
        <taxon>Ascomycota</taxon>
        <taxon>Pezizomycotina</taxon>
        <taxon>Sordariomycetes</taxon>
        <taxon>Hypocreomycetidae</taxon>
        <taxon>Hypocreales</taxon>
        <taxon>Hypocreaceae</taxon>
        <taxon>Cladobotryum</taxon>
    </lineage>
</organism>
<evidence type="ECO:0000313" key="3">
    <source>
        <dbReference type="Proteomes" id="UP001338125"/>
    </source>
</evidence>
<sequence>MPTTNSRGGRSDDVEDDRMTDSDAFFSSPSPEESRSEYEASEGDVDDDSNEERHSTPVSHVATRRPARGGQSSVHRSRWAQTVRSSTVSTEVGIATEYPGPEAHNPEPGLVDGDPPAIQHHERPRQGCRVPKRFHQSPLPHSPPPFKDLTILEFYQVFPHDPAATLCLHHFIWLACAWFSRRRGDPELDIANLARQFPHSRVDHQLRYMRNDLVMAGIRQYDEWRQLPLEDLVEELKVEILTIEQRMRILRRNTIKRYGKAPSCCLNNGKALVCGFCTAMKYPKANLYDQMGALAGRATHGEIREDEEWLISRWPESTEDGPWLDAADAYGSVGGLHFLVDGCDNHVMIKFA</sequence>